<evidence type="ECO:0000313" key="2">
    <source>
        <dbReference type="Proteomes" id="UP000006034"/>
    </source>
</evidence>
<name>E5Y1U4_BILW3</name>
<proteinExistence type="predicted"/>
<keyword evidence="2" id="KW-1185">Reference proteome</keyword>
<reference evidence="1 2" key="1">
    <citation type="submission" date="2010-10" db="EMBL/GenBank/DDBJ databases">
        <authorList>
            <consortium name="The Broad Institute Genome Sequencing Platform"/>
            <person name="Ward D."/>
            <person name="Earl A."/>
            <person name="Feldgarden M."/>
            <person name="Young S.K."/>
            <person name="Gargeya S."/>
            <person name="Zeng Q."/>
            <person name="Alvarado L."/>
            <person name="Berlin A."/>
            <person name="Bochicchio J."/>
            <person name="Chapman S.B."/>
            <person name="Chen Z."/>
            <person name="Freedman E."/>
            <person name="Gellesch M."/>
            <person name="Goldberg J."/>
            <person name="Griggs A."/>
            <person name="Gujja S."/>
            <person name="Heilman E."/>
            <person name="Heiman D."/>
            <person name="Howarth C."/>
            <person name="Mehta T."/>
            <person name="Neiman D."/>
            <person name="Pearson M."/>
            <person name="Roberts A."/>
            <person name="Saif S."/>
            <person name="Shea T."/>
            <person name="Shenoy N."/>
            <person name="Sisk P."/>
            <person name="Stolte C."/>
            <person name="Sykes S."/>
            <person name="White J."/>
            <person name="Yandava C."/>
            <person name="Allen-Vercoe E."/>
            <person name="Sibley C."/>
            <person name="Ambrose C.E."/>
            <person name="Strauss J."/>
            <person name="Daigneault M."/>
            <person name="Haas B."/>
            <person name="Nusbaum C."/>
            <person name="Birren B."/>
        </authorList>
    </citation>
    <scope>NUCLEOTIDE SEQUENCE [LARGE SCALE GENOMIC DNA]</scope>
    <source>
        <strain evidence="1 2">3_1_6</strain>
    </source>
</reference>
<dbReference type="InterPro" id="IPR025354">
    <property type="entry name" value="DUF4258"/>
</dbReference>
<dbReference type="AlphaFoldDB" id="E5Y1U4"/>
<evidence type="ECO:0008006" key="3">
    <source>
        <dbReference type="Google" id="ProtNLM"/>
    </source>
</evidence>
<dbReference type="RefSeq" id="WP_005024137.1">
    <property type="nucleotide sequence ID" value="NZ_KE150239.1"/>
</dbReference>
<sequence length="100" mass="11361">MNLTFSAHALDRCFERRISLQGVLDALRQGTCVKGSGMKDGERFVMAHGRLKVVAEFEGPACVVISAWRDQKGSKRAARERRQRLRRIRLAFKEGRVITC</sequence>
<comment type="caution">
    <text evidence="1">The sequence shown here is derived from an EMBL/GenBank/DDBJ whole genome shotgun (WGS) entry which is preliminary data.</text>
</comment>
<dbReference type="Proteomes" id="UP000006034">
    <property type="component" value="Unassembled WGS sequence"/>
</dbReference>
<reference evidence="1 2" key="2">
    <citation type="submission" date="2013-04" db="EMBL/GenBank/DDBJ databases">
        <title>The Genome Sequence of Bilophila wadsworthia 3_1_6.</title>
        <authorList>
            <consortium name="The Broad Institute Genomics Platform"/>
            <person name="Earl A."/>
            <person name="Ward D."/>
            <person name="Feldgarden M."/>
            <person name="Gevers D."/>
            <person name="Sibley C."/>
            <person name="Strauss J."/>
            <person name="Allen-Vercoe E."/>
            <person name="Walker B."/>
            <person name="Young S."/>
            <person name="Zeng Q."/>
            <person name="Gargeya S."/>
            <person name="Fitzgerald M."/>
            <person name="Haas B."/>
            <person name="Abouelleil A."/>
            <person name="Allen A.W."/>
            <person name="Alvarado L."/>
            <person name="Arachchi H.M."/>
            <person name="Berlin A.M."/>
            <person name="Chapman S.B."/>
            <person name="Gainer-Dewar J."/>
            <person name="Goldberg J."/>
            <person name="Griggs A."/>
            <person name="Gujja S."/>
            <person name="Hansen M."/>
            <person name="Howarth C."/>
            <person name="Imamovic A."/>
            <person name="Ireland A."/>
            <person name="Larimer J."/>
            <person name="McCowan C."/>
            <person name="Murphy C."/>
            <person name="Pearson M."/>
            <person name="Poon T.W."/>
            <person name="Priest M."/>
            <person name="Roberts A."/>
            <person name="Saif S."/>
            <person name="Shea T."/>
            <person name="Sisk P."/>
            <person name="Sykes S."/>
            <person name="Wortman J."/>
            <person name="Nusbaum C."/>
            <person name="Birren B."/>
        </authorList>
    </citation>
    <scope>NUCLEOTIDE SEQUENCE [LARGE SCALE GENOMIC DNA]</scope>
    <source>
        <strain evidence="1 2">3_1_6</strain>
    </source>
</reference>
<organism evidence="1 2">
    <name type="scientific">Bilophila wadsworthia (strain 3_1_6)</name>
    <dbReference type="NCBI Taxonomy" id="563192"/>
    <lineage>
        <taxon>Bacteria</taxon>
        <taxon>Pseudomonadati</taxon>
        <taxon>Thermodesulfobacteriota</taxon>
        <taxon>Desulfovibrionia</taxon>
        <taxon>Desulfovibrionales</taxon>
        <taxon>Desulfovibrionaceae</taxon>
        <taxon>Bilophila</taxon>
    </lineage>
</organism>
<dbReference type="STRING" id="563192.HMPREF0179_00153"/>
<dbReference type="HOGENOM" id="CLU_2300275_0_0_7"/>
<accession>E5Y1U4</accession>
<dbReference type="EMBL" id="ADCP02000002">
    <property type="protein sequence ID" value="EFV46029.1"/>
    <property type="molecule type" value="Genomic_DNA"/>
</dbReference>
<dbReference type="GeneID" id="78087049"/>
<dbReference type="Pfam" id="PF14076">
    <property type="entry name" value="DUF4258"/>
    <property type="match status" value="1"/>
</dbReference>
<protein>
    <recommendedName>
        <fullName evidence="3">DUF4258 domain-containing protein</fullName>
    </recommendedName>
</protein>
<evidence type="ECO:0000313" key="1">
    <source>
        <dbReference type="EMBL" id="EFV46029.1"/>
    </source>
</evidence>
<gene>
    <name evidence="1" type="ORF">HMPREF0179_00153</name>
</gene>